<evidence type="ECO:0000256" key="1">
    <source>
        <dbReference type="ARBA" id="ARBA00004370"/>
    </source>
</evidence>
<organism evidence="10 11">
    <name type="scientific">Dicentrarchus labrax</name>
    <name type="common">European seabass</name>
    <name type="synonym">Morone labrax</name>
    <dbReference type="NCBI Taxonomy" id="13489"/>
    <lineage>
        <taxon>Eukaryota</taxon>
        <taxon>Metazoa</taxon>
        <taxon>Chordata</taxon>
        <taxon>Craniata</taxon>
        <taxon>Vertebrata</taxon>
        <taxon>Euteleostomi</taxon>
        <taxon>Actinopterygii</taxon>
        <taxon>Neopterygii</taxon>
        <taxon>Teleostei</taxon>
        <taxon>Neoteleostei</taxon>
        <taxon>Acanthomorphata</taxon>
        <taxon>Eupercaria</taxon>
        <taxon>Moronidae</taxon>
        <taxon>Dicentrarchus</taxon>
    </lineage>
</organism>
<dbReference type="InterPro" id="IPR001627">
    <property type="entry name" value="Semap_dom"/>
</dbReference>
<dbReference type="PANTHER" id="PTHR11036">
    <property type="entry name" value="SEMAPHORIN"/>
    <property type="match status" value="1"/>
</dbReference>
<feature type="domain" description="Ig-like" evidence="8">
    <location>
        <begin position="584"/>
        <end position="664"/>
    </location>
</feature>
<dbReference type="Proteomes" id="UP000694389">
    <property type="component" value="Unassembled WGS sequence"/>
</dbReference>
<dbReference type="SUPFAM" id="SSF101912">
    <property type="entry name" value="Sema domain"/>
    <property type="match status" value="1"/>
</dbReference>
<dbReference type="GO" id="GO:0001755">
    <property type="term" value="P:neural crest cell migration"/>
    <property type="evidence" value="ECO:0007669"/>
    <property type="project" value="TreeGrafter"/>
</dbReference>
<dbReference type="AlphaFoldDB" id="A0A8C4E0N3"/>
<feature type="domain" description="Sema" evidence="9">
    <location>
        <begin position="76"/>
        <end position="531"/>
    </location>
</feature>
<evidence type="ECO:0000256" key="3">
    <source>
        <dbReference type="ARBA" id="ARBA00023157"/>
    </source>
</evidence>
<comment type="subcellular location">
    <subcellularLocation>
        <location evidence="1">Membrane</location>
    </subcellularLocation>
</comment>
<dbReference type="Gene3D" id="3.30.1680.10">
    <property type="entry name" value="ligand-binding face of the semaphorins, domain 2"/>
    <property type="match status" value="1"/>
</dbReference>
<evidence type="ECO:0000313" key="11">
    <source>
        <dbReference type="Proteomes" id="UP000694389"/>
    </source>
</evidence>
<dbReference type="InterPro" id="IPR015943">
    <property type="entry name" value="WD40/YVTN_repeat-like_dom_sf"/>
</dbReference>
<dbReference type="SMART" id="SM00423">
    <property type="entry name" value="PSI"/>
    <property type="match status" value="1"/>
</dbReference>
<evidence type="ECO:0008006" key="12">
    <source>
        <dbReference type="Google" id="ProtNLM"/>
    </source>
</evidence>
<evidence type="ECO:0000256" key="7">
    <source>
        <dbReference type="SAM" id="Phobius"/>
    </source>
</evidence>
<dbReference type="GO" id="GO:0007411">
    <property type="term" value="P:axon guidance"/>
    <property type="evidence" value="ECO:0007669"/>
    <property type="project" value="TreeGrafter"/>
</dbReference>
<dbReference type="PROSITE" id="PS51004">
    <property type="entry name" value="SEMA"/>
    <property type="match status" value="1"/>
</dbReference>
<accession>A0A8C4E0N3</accession>
<dbReference type="InterPro" id="IPR027231">
    <property type="entry name" value="Semaphorin"/>
</dbReference>
<evidence type="ECO:0000256" key="2">
    <source>
        <dbReference type="ARBA" id="ARBA00023136"/>
    </source>
</evidence>
<name>A0A8C4E0N3_DICLA</name>
<keyword evidence="4" id="KW-0325">Glycoprotein</keyword>
<dbReference type="Gene3D" id="2.130.10.10">
    <property type="entry name" value="YVTN repeat-like/Quinoprotein amine dehydrogenase"/>
    <property type="match status" value="1"/>
</dbReference>
<dbReference type="InterPro" id="IPR036352">
    <property type="entry name" value="Semap_dom_sf"/>
</dbReference>
<feature type="compositionally biased region" description="Basic and acidic residues" evidence="6">
    <location>
        <begin position="727"/>
        <end position="744"/>
    </location>
</feature>
<reference evidence="10" key="1">
    <citation type="submission" date="2025-08" db="UniProtKB">
        <authorList>
            <consortium name="Ensembl"/>
        </authorList>
    </citation>
    <scope>IDENTIFICATION</scope>
</reference>
<proteinExistence type="predicted"/>
<dbReference type="InterPro" id="IPR016201">
    <property type="entry name" value="PSI"/>
</dbReference>
<dbReference type="GO" id="GO:0005886">
    <property type="term" value="C:plasma membrane"/>
    <property type="evidence" value="ECO:0007669"/>
    <property type="project" value="TreeGrafter"/>
</dbReference>
<feature type="region of interest" description="Disordered" evidence="6">
    <location>
        <begin position="815"/>
        <end position="846"/>
    </location>
</feature>
<keyword evidence="3" id="KW-1015">Disulfide bond</keyword>
<feature type="compositionally biased region" description="Polar residues" evidence="6">
    <location>
        <begin position="817"/>
        <end position="836"/>
    </location>
</feature>
<dbReference type="GO" id="GO:0045499">
    <property type="term" value="F:chemorepellent activity"/>
    <property type="evidence" value="ECO:0007669"/>
    <property type="project" value="TreeGrafter"/>
</dbReference>
<sequence length="846" mass="94019">MSLNASCIYLMVMLRDAFSPPPPPSSSPLTSDRCKEEAVASSFSTECQRRNSSQSLSFIMAPSVALLLVLLSSAGSLPPPRTSFLLNSADRPLPLFSDVQNTTTLLLSDDGSTLYVGARNALVSLDVSRSEDIKLKRKVDWRPSDSETEICQHKGKNAEVDCPNFVRVLQPLNSTHLYACGSYAYSPHDAYIDAESFSVVQQDGAKGRCPFNPFQRNTALTVDGELFTATTSDFKGVEPQISRHLSRDGRPDVVQDSSVSLLEEPTFVSSSLDPLDRKLYFFFSEVGKEFSFVDKLQIARVAQICKDDIGGKRILQKKWTSFAKAPLLCQSPKQLPFNVLQDMFTLQPPEGSDASETLFYGVFTSQWSLGPESAVCVFKLQDVRTVFTQSYRTFDMQTHQWSPQLEKHSYLGKCGLENASDSVLQEVKKSFLTSDSVKPVRADQIVVSSEQRYSRVAAMRTQAANGKQYTILFLLSESGFLHKVVLFERGAHVIEEIQVFTQPQLVKNIILSSSKGVLYVGTSEGVTAVPVAKCSIYRTCGQCILARDPLCGWSQTRRVCTSLDASHENLAQDVEGSNVEEHCPGQTKRIRNTEFFVHLNEAVKLRCLQPSNLANLTWTSNPIKTLSEEFFIQSADGSLRFLASADTVGTYHCEAEEDGYKEVIVGYNVRLNAPPRSMSPITKAEQKPNNKDESVEEISLEEEMTKPSGNPEDYTTKDESDEVTTNLKDETISTKEDSGSEKNFQDSSSDFAPTSRKETQFRKELLDNSQKMTKVKSYYSEMVVVSLLLAACICALILGGLHMWRQRKTHLKMNPVVSPQDSSKNQSMESVPSLSSPEDPEVKVVE</sequence>
<evidence type="ECO:0000256" key="6">
    <source>
        <dbReference type="SAM" id="MobiDB-lite"/>
    </source>
</evidence>
<keyword evidence="7" id="KW-0812">Transmembrane</keyword>
<dbReference type="SMART" id="SM00630">
    <property type="entry name" value="Sema"/>
    <property type="match status" value="1"/>
</dbReference>
<evidence type="ECO:0000256" key="5">
    <source>
        <dbReference type="PROSITE-ProRule" id="PRU00352"/>
    </source>
</evidence>
<dbReference type="PANTHER" id="PTHR11036:SF145">
    <property type="entry name" value="SEMAPHORIN-4A ISOFORM X1-RELATED"/>
    <property type="match status" value="1"/>
</dbReference>
<dbReference type="GO" id="GO:0030215">
    <property type="term" value="F:semaphorin receptor binding"/>
    <property type="evidence" value="ECO:0007669"/>
    <property type="project" value="InterPro"/>
</dbReference>
<feature type="region of interest" description="Disordered" evidence="6">
    <location>
        <begin position="672"/>
        <end position="758"/>
    </location>
</feature>
<comment type="caution">
    <text evidence="5">Lacks conserved residue(s) required for the propagation of feature annotation.</text>
</comment>
<feature type="transmembrane region" description="Helical" evidence="7">
    <location>
        <begin position="58"/>
        <end position="77"/>
    </location>
</feature>
<dbReference type="GO" id="GO:0030335">
    <property type="term" value="P:positive regulation of cell migration"/>
    <property type="evidence" value="ECO:0007669"/>
    <property type="project" value="TreeGrafter"/>
</dbReference>
<feature type="transmembrane region" description="Helical" evidence="7">
    <location>
        <begin position="782"/>
        <end position="804"/>
    </location>
</feature>
<protein>
    <recommendedName>
        <fullName evidence="12">Semaphorin-4B</fullName>
    </recommendedName>
</protein>
<evidence type="ECO:0000259" key="8">
    <source>
        <dbReference type="PROSITE" id="PS50835"/>
    </source>
</evidence>
<dbReference type="Ensembl" id="ENSDLAT00005010245.2">
    <property type="protein sequence ID" value="ENSDLAP00005009337.2"/>
    <property type="gene ID" value="ENSDLAG00005004897.2"/>
</dbReference>
<evidence type="ECO:0000313" key="10">
    <source>
        <dbReference type="Ensembl" id="ENSDLAP00005009337.2"/>
    </source>
</evidence>
<dbReference type="Pfam" id="PF01403">
    <property type="entry name" value="Sema"/>
    <property type="match status" value="1"/>
</dbReference>
<dbReference type="InterPro" id="IPR007110">
    <property type="entry name" value="Ig-like_dom"/>
</dbReference>
<keyword evidence="2 7" id="KW-0472">Membrane</keyword>
<reference evidence="10" key="2">
    <citation type="submission" date="2025-09" db="UniProtKB">
        <authorList>
            <consortium name="Ensembl"/>
        </authorList>
    </citation>
    <scope>IDENTIFICATION</scope>
</reference>
<dbReference type="GeneTree" id="ENSGT00940000154870"/>
<dbReference type="SUPFAM" id="SSF103575">
    <property type="entry name" value="Plexin repeat"/>
    <property type="match status" value="1"/>
</dbReference>
<keyword evidence="7" id="KW-1133">Transmembrane helix</keyword>
<dbReference type="PROSITE" id="PS50835">
    <property type="entry name" value="IG_LIKE"/>
    <property type="match status" value="1"/>
</dbReference>
<dbReference type="Pfam" id="PF01437">
    <property type="entry name" value="PSI"/>
    <property type="match status" value="1"/>
</dbReference>
<feature type="compositionally biased region" description="Basic and acidic residues" evidence="6">
    <location>
        <begin position="684"/>
        <end position="693"/>
    </location>
</feature>
<dbReference type="FunFam" id="2.130.10.10:FF:000257">
    <property type="entry name" value="semaphorin-4A isoform X2"/>
    <property type="match status" value="1"/>
</dbReference>
<keyword evidence="11" id="KW-1185">Reference proteome</keyword>
<evidence type="ECO:0000256" key="4">
    <source>
        <dbReference type="ARBA" id="ARBA00023180"/>
    </source>
</evidence>
<dbReference type="InterPro" id="IPR002165">
    <property type="entry name" value="Plexin_repeat"/>
</dbReference>
<evidence type="ECO:0000259" key="9">
    <source>
        <dbReference type="PROSITE" id="PS51004"/>
    </source>
</evidence>
<dbReference type="GO" id="GO:0071526">
    <property type="term" value="P:semaphorin-plexin signaling pathway"/>
    <property type="evidence" value="ECO:0007669"/>
    <property type="project" value="TreeGrafter"/>
</dbReference>